<feature type="transmembrane region" description="Helical" evidence="1">
    <location>
        <begin position="26"/>
        <end position="42"/>
    </location>
</feature>
<organism evidence="2 3">
    <name type="scientific">Arcicella aurantiaca</name>
    <dbReference type="NCBI Taxonomy" id="591202"/>
    <lineage>
        <taxon>Bacteria</taxon>
        <taxon>Pseudomonadati</taxon>
        <taxon>Bacteroidota</taxon>
        <taxon>Cytophagia</taxon>
        <taxon>Cytophagales</taxon>
        <taxon>Flectobacillaceae</taxon>
        <taxon>Arcicella</taxon>
    </lineage>
</organism>
<evidence type="ECO:0000313" key="3">
    <source>
        <dbReference type="Proteomes" id="UP000245489"/>
    </source>
</evidence>
<evidence type="ECO:0000313" key="2">
    <source>
        <dbReference type="EMBL" id="PWK28278.1"/>
    </source>
</evidence>
<accession>A0A316EF00</accession>
<evidence type="ECO:0000256" key="1">
    <source>
        <dbReference type="SAM" id="Phobius"/>
    </source>
</evidence>
<dbReference type="EMBL" id="QGGO01000004">
    <property type="protein sequence ID" value="PWK28278.1"/>
    <property type="molecule type" value="Genomic_DNA"/>
</dbReference>
<keyword evidence="1" id="KW-0812">Transmembrane</keyword>
<dbReference type="AlphaFoldDB" id="A0A316EF00"/>
<dbReference type="Proteomes" id="UP000245489">
    <property type="component" value="Unassembled WGS sequence"/>
</dbReference>
<keyword evidence="1" id="KW-1133">Transmembrane helix</keyword>
<sequence>MYCWWTGTTFPITLSNNSLLKIYDKVSYLPFITCSLVLIYSISNKKQTLFKISIFIFLIISNSILYMNGDFTNQWYDLDSFSVKDKGLFVRQIYDSDLENRQPRIQSFRIVQKDNFLYLFSIVKNADTTSNPHINQIWMDNPLK</sequence>
<proteinExistence type="predicted"/>
<comment type="caution">
    <text evidence="2">The sequence shown here is derived from an EMBL/GenBank/DDBJ whole genome shotgun (WGS) entry which is preliminary data.</text>
</comment>
<protein>
    <submittedName>
        <fullName evidence="2">Uncharacterized protein</fullName>
    </submittedName>
</protein>
<keyword evidence="3" id="KW-1185">Reference proteome</keyword>
<gene>
    <name evidence="2" type="ORF">LV89_01061</name>
</gene>
<feature type="transmembrane region" description="Helical" evidence="1">
    <location>
        <begin position="49"/>
        <end position="67"/>
    </location>
</feature>
<name>A0A316EF00_9BACT</name>
<keyword evidence="1" id="KW-0472">Membrane</keyword>
<reference evidence="2 3" key="1">
    <citation type="submission" date="2018-05" db="EMBL/GenBank/DDBJ databases">
        <title>Genomic Encyclopedia of Archaeal and Bacterial Type Strains, Phase II (KMG-II): from individual species to whole genera.</title>
        <authorList>
            <person name="Goeker M."/>
        </authorList>
    </citation>
    <scope>NUCLEOTIDE SEQUENCE [LARGE SCALE GENOMIC DNA]</scope>
    <source>
        <strain evidence="2 3">DSM 22214</strain>
    </source>
</reference>